<dbReference type="EMBL" id="ML977325">
    <property type="protein sequence ID" value="KAF2114666.1"/>
    <property type="molecule type" value="Genomic_DNA"/>
</dbReference>
<protein>
    <submittedName>
        <fullName evidence="2">Uncharacterized protein</fullName>
    </submittedName>
</protein>
<dbReference type="AlphaFoldDB" id="A0A6A5Z695"/>
<accession>A0A6A5Z695</accession>
<evidence type="ECO:0000313" key="2">
    <source>
        <dbReference type="EMBL" id="KAF2114666.1"/>
    </source>
</evidence>
<sequence length="157" mass="18135">MTPRAQTRLSGGQANSFARPAAVNGPFPKVRTLVFRCFWGVILHSASLFSVAGRALATMGRFRRSSPFFWHPGCRSGMVFGMTWVFGVIADMVFAYYDAGYKILCNIEMVSQLQDRHFVAQRLSLFRDFAGWRRLRFDLWRISVLTVQQRKRVRMMK</sequence>
<name>A0A6A5Z695_9PLEO</name>
<feature type="transmembrane region" description="Helical" evidence="1">
    <location>
        <begin position="78"/>
        <end position="97"/>
    </location>
</feature>
<organism evidence="2 3">
    <name type="scientific">Lophiotrema nucula</name>
    <dbReference type="NCBI Taxonomy" id="690887"/>
    <lineage>
        <taxon>Eukaryota</taxon>
        <taxon>Fungi</taxon>
        <taxon>Dikarya</taxon>
        <taxon>Ascomycota</taxon>
        <taxon>Pezizomycotina</taxon>
        <taxon>Dothideomycetes</taxon>
        <taxon>Pleosporomycetidae</taxon>
        <taxon>Pleosporales</taxon>
        <taxon>Lophiotremataceae</taxon>
        <taxon>Lophiotrema</taxon>
    </lineage>
</organism>
<dbReference type="Proteomes" id="UP000799770">
    <property type="component" value="Unassembled WGS sequence"/>
</dbReference>
<keyword evidence="1" id="KW-1133">Transmembrane helix</keyword>
<evidence type="ECO:0000313" key="3">
    <source>
        <dbReference type="Proteomes" id="UP000799770"/>
    </source>
</evidence>
<keyword evidence="3" id="KW-1185">Reference proteome</keyword>
<evidence type="ECO:0000256" key="1">
    <source>
        <dbReference type="SAM" id="Phobius"/>
    </source>
</evidence>
<feature type="transmembrane region" description="Helical" evidence="1">
    <location>
        <begin position="33"/>
        <end position="57"/>
    </location>
</feature>
<keyword evidence="1" id="KW-0812">Transmembrane</keyword>
<reference evidence="2" key="1">
    <citation type="journal article" date="2020" name="Stud. Mycol.">
        <title>101 Dothideomycetes genomes: a test case for predicting lifestyles and emergence of pathogens.</title>
        <authorList>
            <person name="Haridas S."/>
            <person name="Albert R."/>
            <person name="Binder M."/>
            <person name="Bloem J."/>
            <person name="Labutti K."/>
            <person name="Salamov A."/>
            <person name="Andreopoulos B."/>
            <person name="Baker S."/>
            <person name="Barry K."/>
            <person name="Bills G."/>
            <person name="Bluhm B."/>
            <person name="Cannon C."/>
            <person name="Castanera R."/>
            <person name="Culley D."/>
            <person name="Daum C."/>
            <person name="Ezra D."/>
            <person name="Gonzalez J."/>
            <person name="Henrissat B."/>
            <person name="Kuo A."/>
            <person name="Liang C."/>
            <person name="Lipzen A."/>
            <person name="Lutzoni F."/>
            <person name="Magnuson J."/>
            <person name="Mondo S."/>
            <person name="Nolan M."/>
            <person name="Ohm R."/>
            <person name="Pangilinan J."/>
            <person name="Park H.-J."/>
            <person name="Ramirez L."/>
            <person name="Alfaro M."/>
            <person name="Sun H."/>
            <person name="Tritt A."/>
            <person name="Yoshinaga Y."/>
            <person name="Zwiers L.-H."/>
            <person name="Turgeon B."/>
            <person name="Goodwin S."/>
            <person name="Spatafora J."/>
            <person name="Crous P."/>
            <person name="Grigoriev I."/>
        </authorList>
    </citation>
    <scope>NUCLEOTIDE SEQUENCE</scope>
    <source>
        <strain evidence="2">CBS 627.86</strain>
    </source>
</reference>
<keyword evidence="1" id="KW-0472">Membrane</keyword>
<gene>
    <name evidence="2" type="ORF">BDV96DRAFT_102649</name>
</gene>
<proteinExistence type="predicted"/>